<evidence type="ECO:0008006" key="3">
    <source>
        <dbReference type="Google" id="ProtNLM"/>
    </source>
</evidence>
<protein>
    <recommendedName>
        <fullName evidence="3">YbaB/EbfC family DNA-binding protein</fullName>
    </recommendedName>
</protein>
<evidence type="ECO:0000313" key="2">
    <source>
        <dbReference type="Proteomes" id="UP001500218"/>
    </source>
</evidence>
<dbReference type="Pfam" id="PF02575">
    <property type="entry name" value="YbaB_DNA_bd"/>
    <property type="match status" value="1"/>
</dbReference>
<sequence>MPREIDERWIEEAIERYQRVEKLQAEFEQAVGSLEVTVRSPDGLVELVVSGDGQVRDVVISESFASHSARDLSRAVKAALAAAGDAAGWARTKLHQDMYGEFRPLSS</sequence>
<evidence type="ECO:0000313" key="1">
    <source>
        <dbReference type="EMBL" id="GAA1827416.1"/>
    </source>
</evidence>
<dbReference type="SUPFAM" id="SSF82607">
    <property type="entry name" value="YbaB-like"/>
    <property type="match status" value="1"/>
</dbReference>
<keyword evidence="2" id="KW-1185">Reference proteome</keyword>
<proteinExistence type="predicted"/>
<gene>
    <name evidence="1" type="ORF">GCM10009682_53400</name>
</gene>
<dbReference type="Gene3D" id="3.30.1310.10">
    <property type="entry name" value="Nucleoid-associated protein YbaB-like domain"/>
    <property type="match status" value="1"/>
</dbReference>
<dbReference type="InterPro" id="IPR036894">
    <property type="entry name" value="YbaB-like_sf"/>
</dbReference>
<dbReference type="Proteomes" id="UP001500218">
    <property type="component" value="Unassembled WGS sequence"/>
</dbReference>
<accession>A0ABN2MJY3</accession>
<name>A0ABN2MJY3_9ACTN</name>
<organism evidence="1 2">
    <name type="scientific">Luedemannella flava</name>
    <dbReference type="NCBI Taxonomy" id="349316"/>
    <lineage>
        <taxon>Bacteria</taxon>
        <taxon>Bacillati</taxon>
        <taxon>Actinomycetota</taxon>
        <taxon>Actinomycetes</taxon>
        <taxon>Micromonosporales</taxon>
        <taxon>Micromonosporaceae</taxon>
        <taxon>Luedemannella</taxon>
    </lineage>
</organism>
<dbReference type="InterPro" id="IPR004401">
    <property type="entry name" value="YbaB/EbfC"/>
</dbReference>
<dbReference type="EMBL" id="BAAALT010000238">
    <property type="protein sequence ID" value="GAA1827416.1"/>
    <property type="molecule type" value="Genomic_DNA"/>
</dbReference>
<reference evidence="1 2" key="1">
    <citation type="journal article" date="2019" name="Int. J. Syst. Evol. Microbiol.">
        <title>The Global Catalogue of Microorganisms (GCM) 10K type strain sequencing project: providing services to taxonomists for standard genome sequencing and annotation.</title>
        <authorList>
            <consortium name="The Broad Institute Genomics Platform"/>
            <consortium name="The Broad Institute Genome Sequencing Center for Infectious Disease"/>
            <person name="Wu L."/>
            <person name="Ma J."/>
        </authorList>
    </citation>
    <scope>NUCLEOTIDE SEQUENCE [LARGE SCALE GENOMIC DNA]</scope>
    <source>
        <strain evidence="1 2">JCM 13250</strain>
    </source>
</reference>
<dbReference type="RefSeq" id="WP_344138252.1">
    <property type="nucleotide sequence ID" value="NZ_BAAALT010000238.1"/>
</dbReference>
<comment type="caution">
    <text evidence="1">The sequence shown here is derived from an EMBL/GenBank/DDBJ whole genome shotgun (WGS) entry which is preliminary data.</text>
</comment>